<dbReference type="InterPro" id="IPR029045">
    <property type="entry name" value="ClpP/crotonase-like_dom_sf"/>
</dbReference>
<reference evidence="2 3" key="1">
    <citation type="submission" date="2019-02" db="EMBL/GenBank/DDBJ databases">
        <title>Deep-cultivation of Planctomycetes and their phenomic and genomic characterization uncovers novel biology.</title>
        <authorList>
            <person name="Wiegand S."/>
            <person name="Jogler M."/>
            <person name="Boedeker C."/>
            <person name="Pinto D."/>
            <person name="Vollmers J."/>
            <person name="Rivas-Marin E."/>
            <person name="Kohn T."/>
            <person name="Peeters S.H."/>
            <person name="Heuer A."/>
            <person name="Rast P."/>
            <person name="Oberbeckmann S."/>
            <person name="Bunk B."/>
            <person name="Jeske O."/>
            <person name="Meyerdierks A."/>
            <person name="Storesund J.E."/>
            <person name="Kallscheuer N."/>
            <person name="Luecker S."/>
            <person name="Lage O.M."/>
            <person name="Pohl T."/>
            <person name="Merkel B.J."/>
            <person name="Hornburger P."/>
            <person name="Mueller R.-W."/>
            <person name="Bruemmer F."/>
            <person name="Labrenz M."/>
            <person name="Spormann A.M."/>
            <person name="Op den Camp H."/>
            <person name="Overmann J."/>
            <person name="Amann R."/>
            <person name="Jetten M.S.M."/>
            <person name="Mascher T."/>
            <person name="Medema M.H."/>
            <person name="Devos D.P."/>
            <person name="Kaster A.-K."/>
            <person name="Ovreas L."/>
            <person name="Rohde M."/>
            <person name="Galperin M.Y."/>
            <person name="Jogler C."/>
        </authorList>
    </citation>
    <scope>NUCLEOTIDE SEQUENCE [LARGE SCALE GENOMIC DNA]</scope>
    <source>
        <strain evidence="2 3">V22</strain>
    </source>
</reference>
<keyword evidence="2" id="KW-0645">Protease</keyword>
<dbReference type="AlphaFoldDB" id="A0A517T4A4"/>
<dbReference type="OrthoDB" id="259258at2"/>
<sequence length="204" mass="22645">MSSVKKRLGPYPGVSSPAPNGRPADHDWEFAVCGDLTDKQLELEQQLIEVPRGSKGTIWFDSCGGSAYAGLALATIIRLRGLKVTGVVSGECSSAAIMPFAACEKRYVTKHSTLLFHPVRWQSDEDVRMEEALEWARHFKVMEQDMDELLAKLFPLDQTKLQEWTRPGKFVSGTELVEAGLAEMVDLLSGDLWSQMQTEKLSGQ</sequence>
<feature type="region of interest" description="Disordered" evidence="1">
    <location>
        <begin position="1"/>
        <end position="25"/>
    </location>
</feature>
<organism evidence="2 3">
    <name type="scientific">Calycomorphotria hydatis</name>
    <dbReference type="NCBI Taxonomy" id="2528027"/>
    <lineage>
        <taxon>Bacteria</taxon>
        <taxon>Pseudomonadati</taxon>
        <taxon>Planctomycetota</taxon>
        <taxon>Planctomycetia</taxon>
        <taxon>Planctomycetales</taxon>
        <taxon>Planctomycetaceae</taxon>
        <taxon>Calycomorphotria</taxon>
    </lineage>
</organism>
<protein>
    <submittedName>
        <fullName evidence="2">ATP-dependent Clp protease proteolytic subunit</fullName>
        <ecNumber evidence="2">3.4.21.92</ecNumber>
    </submittedName>
</protein>
<dbReference type="Gene3D" id="3.90.226.10">
    <property type="entry name" value="2-enoyl-CoA Hydratase, Chain A, domain 1"/>
    <property type="match status" value="1"/>
</dbReference>
<gene>
    <name evidence="2" type="primary">clpP_1</name>
    <name evidence="2" type="ORF">V22_04220</name>
</gene>
<dbReference type="EC" id="3.4.21.92" evidence="2"/>
<accession>A0A517T4A4</accession>
<proteinExistence type="predicted"/>
<dbReference type="RefSeq" id="WP_145259340.1">
    <property type="nucleotide sequence ID" value="NZ_CP036316.1"/>
</dbReference>
<name>A0A517T4A4_9PLAN</name>
<evidence type="ECO:0000256" key="1">
    <source>
        <dbReference type="SAM" id="MobiDB-lite"/>
    </source>
</evidence>
<dbReference type="GO" id="GO:0004252">
    <property type="term" value="F:serine-type endopeptidase activity"/>
    <property type="evidence" value="ECO:0007669"/>
    <property type="project" value="UniProtKB-EC"/>
</dbReference>
<dbReference type="Pfam" id="PF00574">
    <property type="entry name" value="CLP_protease"/>
    <property type="match status" value="1"/>
</dbReference>
<evidence type="ECO:0000313" key="2">
    <source>
        <dbReference type="EMBL" id="QDT63204.1"/>
    </source>
</evidence>
<dbReference type="EMBL" id="CP036316">
    <property type="protein sequence ID" value="QDT63204.1"/>
    <property type="molecule type" value="Genomic_DNA"/>
</dbReference>
<evidence type="ECO:0000313" key="3">
    <source>
        <dbReference type="Proteomes" id="UP000319976"/>
    </source>
</evidence>
<dbReference type="KEGG" id="chya:V22_04220"/>
<keyword evidence="2" id="KW-0378">Hydrolase</keyword>
<dbReference type="InterPro" id="IPR023562">
    <property type="entry name" value="ClpP/TepA"/>
</dbReference>
<dbReference type="Proteomes" id="UP000319976">
    <property type="component" value="Chromosome"/>
</dbReference>
<dbReference type="SUPFAM" id="SSF52096">
    <property type="entry name" value="ClpP/crotonase"/>
    <property type="match status" value="1"/>
</dbReference>
<keyword evidence="3" id="KW-1185">Reference proteome</keyword>
<dbReference type="GO" id="GO:0006508">
    <property type="term" value="P:proteolysis"/>
    <property type="evidence" value="ECO:0007669"/>
    <property type="project" value="UniProtKB-KW"/>
</dbReference>